<accession>A0A7Z7HRK5</accession>
<dbReference type="InterPro" id="IPR003777">
    <property type="entry name" value="XdhC_CoxI"/>
</dbReference>
<evidence type="ECO:0000313" key="4">
    <source>
        <dbReference type="Proteomes" id="UP000242886"/>
    </source>
</evidence>
<proteinExistence type="predicted"/>
<feature type="domain" description="XdhC Rossmann" evidence="2">
    <location>
        <begin position="166"/>
        <end position="307"/>
    </location>
</feature>
<dbReference type="PANTHER" id="PTHR30388">
    <property type="entry name" value="ALDEHYDE OXIDOREDUCTASE MOLYBDENUM COFACTOR ASSEMBLY PROTEIN"/>
    <property type="match status" value="1"/>
</dbReference>
<dbReference type="PANTHER" id="PTHR30388:SF4">
    <property type="entry name" value="MOLYBDENUM COFACTOR INSERTION CHAPERONE PAOD"/>
    <property type="match status" value="1"/>
</dbReference>
<sequence length="332" mass="35759">MPTMSSSDLYVLENALDWLQEGVRVALVTVAETWGSAPRPVGSLLAVAEDGRFAGSVSGGCIEEHLVERIDREFPEKPYAASYGVSADEARRFGLPCGGTMVVVVEPIRDAETIARSVAEIRQRRRVCRTLEMGSGVARLAAASADDGFDYDGKLLRNVHGPRWRIVIVGAGHLARYLARMALMLDFVVHVTDPRLEYRAQWDVPEARLLEGMPDDALLALGIDPCTAIITTAHDPKVDDMALLEGLKSDAFYIGALGSPRTSAKRRIRLGLFDLTPEQIDRLHAPAGIPIGSHTPAEIALSMLAEVVAVRSELIAVAKSPSRISAAVGCVG</sequence>
<dbReference type="InterPro" id="IPR052698">
    <property type="entry name" value="MoCofactor_Util/Proc"/>
</dbReference>
<evidence type="ECO:0008006" key="5">
    <source>
        <dbReference type="Google" id="ProtNLM"/>
    </source>
</evidence>
<name>A0A7Z7HRK5_9PROT</name>
<evidence type="ECO:0000259" key="1">
    <source>
        <dbReference type="Pfam" id="PF02625"/>
    </source>
</evidence>
<evidence type="ECO:0000313" key="3">
    <source>
        <dbReference type="EMBL" id="SMB27733.1"/>
    </source>
</evidence>
<evidence type="ECO:0000259" key="2">
    <source>
        <dbReference type="Pfam" id="PF13478"/>
    </source>
</evidence>
<dbReference type="SUPFAM" id="SSF51735">
    <property type="entry name" value="NAD(P)-binding Rossmann-fold domains"/>
    <property type="match status" value="1"/>
</dbReference>
<dbReference type="EMBL" id="LT837803">
    <property type="protein sequence ID" value="SMB27733.1"/>
    <property type="molecule type" value="Genomic_DNA"/>
</dbReference>
<dbReference type="InterPro" id="IPR036291">
    <property type="entry name" value="NAD(P)-bd_dom_sf"/>
</dbReference>
<dbReference type="Pfam" id="PF13478">
    <property type="entry name" value="XdhC_C"/>
    <property type="match status" value="1"/>
</dbReference>
<keyword evidence="4" id="KW-1185">Reference proteome</keyword>
<dbReference type="Gene3D" id="3.40.50.720">
    <property type="entry name" value="NAD(P)-binding Rossmann-like Domain"/>
    <property type="match status" value="1"/>
</dbReference>
<dbReference type="AlphaFoldDB" id="A0A7Z7HRK5"/>
<feature type="domain" description="XdhC- CoxI" evidence="1">
    <location>
        <begin position="18"/>
        <end position="69"/>
    </location>
</feature>
<gene>
    <name evidence="3" type="ORF">SDENCHOL_20453</name>
</gene>
<organism evidence="3 4">
    <name type="scientific">Sterolibacterium denitrificans</name>
    <dbReference type="NCBI Taxonomy" id="157592"/>
    <lineage>
        <taxon>Bacteria</taxon>
        <taxon>Pseudomonadati</taxon>
        <taxon>Pseudomonadota</taxon>
        <taxon>Betaproteobacteria</taxon>
        <taxon>Nitrosomonadales</taxon>
        <taxon>Sterolibacteriaceae</taxon>
        <taxon>Sterolibacterium</taxon>
    </lineage>
</organism>
<dbReference type="RefSeq" id="WP_231912957.1">
    <property type="nucleotide sequence ID" value="NZ_LT837803.1"/>
</dbReference>
<dbReference type="InterPro" id="IPR027051">
    <property type="entry name" value="XdhC_Rossmann_dom"/>
</dbReference>
<dbReference type="Pfam" id="PF02625">
    <property type="entry name" value="XdhC_CoxI"/>
    <property type="match status" value="1"/>
</dbReference>
<dbReference type="Proteomes" id="UP000242886">
    <property type="component" value="Chromosome SDENCHOL"/>
</dbReference>
<reference evidence="3" key="1">
    <citation type="submission" date="2017-03" db="EMBL/GenBank/DDBJ databases">
        <authorList>
            <consortium name="AG Boll"/>
        </authorList>
    </citation>
    <scope>NUCLEOTIDE SEQUENCE [LARGE SCALE GENOMIC DNA]</scope>
    <source>
        <strain evidence="3">Chol</strain>
    </source>
</reference>
<protein>
    <recommendedName>
        <fullName evidence="5">Lipoprotein</fullName>
    </recommendedName>
</protein>